<feature type="compositionally biased region" description="Low complexity" evidence="3">
    <location>
        <begin position="283"/>
        <end position="301"/>
    </location>
</feature>
<keyword evidence="2" id="KW-0175">Coiled coil</keyword>
<evidence type="ECO:0000259" key="4">
    <source>
        <dbReference type="PROSITE" id="PS50031"/>
    </source>
</evidence>
<dbReference type="CDD" id="cd00052">
    <property type="entry name" value="EH"/>
    <property type="match status" value="1"/>
</dbReference>
<evidence type="ECO:0000313" key="7">
    <source>
        <dbReference type="Proteomes" id="UP000284842"/>
    </source>
</evidence>
<reference evidence="6 7" key="1">
    <citation type="journal article" date="2018" name="Evol. Lett.">
        <title>Horizontal gene cluster transfer increased hallucinogenic mushroom diversity.</title>
        <authorList>
            <person name="Reynolds H.T."/>
            <person name="Vijayakumar V."/>
            <person name="Gluck-Thaler E."/>
            <person name="Korotkin H.B."/>
            <person name="Matheny P.B."/>
            <person name="Slot J.C."/>
        </authorList>
    </citation>
    <scope>NUCLEOTIDE SEQUENCE [LARGE SCALE GENOMIC DNA]</scope>
    <source>
        <strain evidence="6 7">2629</strain>
    </source>
</reference>
<dbReference type="PROSITE" id="PS00018">
    <property type="entry name" value="EF_HAND_1"/>
    <property type="match status" value="1"/>
</dbReference>
<keyword evidence="7" id="KW-1185">Reference proteome</keyword>
<comment type="caution">
    <text evidence="6">The sequence shown here is derived from an EMBL/GenBank/DDBJ whole genome shotgun (WGS) entry which is preliminary data.</text>
</comment>
<dbReference type="GO" id="GO:0005509">
    <property type="term" value="F:calcium ion binding"/>
    <property type="evidence" value="ECO:0007669"/>
    <property type="project" value="InterPro"/>
</dbReference>
<dbReference type="PANTHER" id="PTHR11216:SF170">
    <property type="entry name" value="DYNAMIN ASSOCIATED PROTEIN 160, ISOFORM D"/>
    <property type="match status" value="1"/>
</dbReference>
<dbReference type="GO" id="GO:0005737">
    <property type="term" value="C:cytoplasm"/>
    <property type="evidence" value="ECO:0007669"/>
    <property type="project" value="TreeGrafter"/>
</dbReference>
<evidence type="ECO:0000256" key="3">
    <source>
        <dbReference type="SAM" id="MobiDB-lite"/>
    </source>
</evidence>
<accession>A0A409VVM5</accession>
<feature type="region of interest" description="Disordered" evidence="3">
    <location>
        <begin position="847"/>
        <end position="871"/>
    </location>
</feature>
<feature type="region of interest" description="Disordered" evidence="3">
    <location>
        <begin position="533"/>
        <end position="552"/>
    </location>
</feature>
<dbReference type="GO" id="GO:0005886">
    <property type="term" value="C:plasma membrane"/>
    <property type="evidence" value="ECO:0007669"/>
    <property type="project" value="TreeGrafter"/>
</dbReference>
<feature type="domain" description="EH" evidence="4">
    <location>
        <begin position="334"/>
        <end position="423"/>
    </location>
</feature>
<protein>
    <submittedName>
        <fullName evidence="6">Uncharacterized protein</fullName>
    </submittedName>
</protein>
<dbReference type="PANTHER" id="PTHR11216">
    <property type="entry name" value="EH DOMAIN"/>
    <property type="match status" value="1"/>
</dbReference>
<dbReference type="STRING" id="181874.A0A409VVM5"/>
<feature type="domain" description="EH" evidence="4">
    <location>
        <begin position="183"/>
        <end position="247"/>
    </location>
</feature>
<feature type="region of interest" description="Disordered" evidence="3">
    <location>
        <begin position="410"/>
        <end position="456"/>
    </location>
</feature>
<dbReference type="InterPro" id="IPR011992">
    <property type="entry name" value="EF-hand-dom_pair"/>
</dbReference>
<dbReference type="AlphaFoldDB" id="A0A409VVM5"/>
<dbReference type="SMART" id="SM00054">
    <property type="entry name" value="EFh"/>
    <property type="match status" value="3"/>
</dbReference>
<organism evidence="6 7">
    <name type="scientific">Panaeolus cyanescens</name>
    <dbReference type="NCBI Taxonomy" id="181874"/>
    <lineage>
        <taxon>Eukaryota</taxon>
        <taxon>Fungi</taxon>
        <taxon>Dikarya</taxon>
        <taxon>Basidiomycota</taxon>
        <taxon>Agaricomycotina</taxon>
        <taxon>Agaricomycetes</taxon>
        <taxon>Agaricomycetidae</taxon>
        <taxon>Agaricales</taxon>
        <taxon>Agaricineae</taxon>
        <taxon>Galeropsidaceae</taxon>
        <taxon>Panaeolus</taxon>
    </lineage>
</organism>
<feature type="region of interest" description="Disordered" evidence="3">
    <location>
        <begin position="468"/>
        <end position="490"/>
    </location>
</feature>
<evidence type="ECO:0000256" key="1">
    <source>
        <dbReference type="ARBA" id="ARBA00022837"/>
    </source>
</evidence>
<feature type="compositionally biased region" description="Basic and acidic residues" evidence="3">
    <location>
        <begin position="847"/>
        <end position="857"/>
    </location>
</feature>
<proteinExistence type="predicted"/>
<feature type="region of interest" description="Disordered" evidence="3">
    <location>
        <begin position="252"/>
        <end position="301"/>
    </location>
</feature>
<dbReference type="SMART" id="SM00027">
    <property type="entry name" value="EH"/>
    <property type="match status" value="3"/>
</dbReference>
<dbReference type="PROSITE" id="PS50031">
    <property type="entry name" value="EH"/>
    <property type="match status" value="3"/>
</dbReference>
<name>A0A409VVM5_9AGAR</name>
<keyword evidence="1" id="KW-0106">Calcium</keyword>
<dbReference type="InterPro" id="IPR002048">
    <property type="entry name" value="EF_hand_dom"/>
</dbReference>
<feature type="region of interest" description="Disordered" evidence="3">
    <location>
        <begin position="673"/>
        <end position="697"/>
    </location>
</feature>
<dbReference type="InterPro" id="IPR000261">
    <property type="entry name" value="EH_dom"/>
</dbReference>
<dbReference type="InterPro" id="IPR018247">
    <property type="entry name" value="EF_Hand_1_Ca_BS"/>
</dbReference>
<feature type="coiled-coil region" evidence="2">
    <location>
        <begin position="556"/>
        <end position="614"/>
    </location>
</feature>
<dbReference type="OrthoDB" id="524326at2759"/>
<dbReference type="SUPFAM" id="SSF47473">
    <property type="entry name" value="EF-hand"/>
    <property type="match status" value="3"/>
</dbReference>
<dbReference type="InParanoid" id="A0A409VVM5"/>
<dbReference type="GO" id="GO:0016197">
    <property type="term" value="P:endosomal transport"/>
    <property type="evidence" value="ECO:0007669"/>
    <property type="project" value="TreeGrafter"/>
</dbReference>
<dbReference type="Pfam" id="PF12763">
    <property type="entry name" value="EH"/>
    <property type="match status" value="3"/>
</dbReference>
<feature type="domain" description="EH" evidence="4">
    <location>
        <begin position="12"/>
        <end position="114"/>
    </location>
</feature>
<dbReference type="PROSITE" id="PS50222">
    <property type="entry name" value="EF_HAND_2"/>
    <property type="match status" value="1"/>
</dbReference>
<evidence type="ECO:0000313" key="6">
    <source>
        <dbReference type="EMBL" id="PPQ70316.1"/>
    </source>
</evidence>
<feature type="domain" description="EF-hand" evidence="5">
    <location>
        <begin position="45"/>
        <end position="80"/>
    </location>
</feature>
<dbReference type="GO" id="GO:0006897">
    <property type="term" value="P:endocytosis"/>
    <property type="evidence" value="ECO:0007669"/>
    <property type="project" value="TreeGrafter"/>
</dbReference>
<dbReference type="Proteomes" id="UP000284842">
    <property type="component" value="Unassembled WGS sequence"/>
</dbReference>
<feature type="compositionally biased region" description="Low complexity" evidence="3">
    <location>
        <begin position="426"/>
        <end position="441"/>
    </location>
</feature>
<feature type="compositionally biased region" description="Pro residues" evidence="3">
    <location>
        <begin position="256"/>
        <end position="274"/>
    </location>
</feature>
<evidence type="ECO:0000256" key="2">
    <source>
        <dbReference type="SAM" id="Coils"/>
    </source>
</evidence>
<dbReference type="EMBL" id="NHTK01005958">
    <property type="protein sequence ID" value="PPQ70316.1"/>
    <property type="molecule type" value="Genomic_DNA"/>
</dbReference>
<gene>
    <name evidence="6" type="ORF">CVT24_013011</name>
</gene>
<evidence type="ECO:0000259" key="5">
    <source>
        <dbReference type="PROSITE" id="PS50222"/>
    </source>
</evidence>
<feature type="coiled-coil region" evidence="2">
    <location>
        <begin position="819"/>
        <end position="846"/>
    </location>
</feature>
<sequence>MRLPSFEPTEDEVRIASQILDLMNGQPGGSLDSSAAIEVFKRSGLDFLTLRDIWEVADENASGDLSRDELTKALRLIGWVQAGEVLHQSLLTKSGPIPTLDGITNRTMPPPARPVTPSPSPAPPLPTYSIQSPPLRLEDVRAFKQTFVEAGPVNGLLSSTSFSRVAHQAHNEQSIGAKVMDAFMASNLSYEDIRTVWKLVDISDRRIGLDFREFTFAMYYIQALQSCKIPAVPDTIPHELYDQFKQLDAVIQNTPAPSPRPPPSRPPPPPPPTTKPAFKRSPRPSSSSAASGPTSPSLASSSESLSASVSSLAVLPSPEELPVASDVWDISFYEKFEADKQFVKLDTENKGYIDGKTATEFMLSYNMSSADLARIWNLADVDEENRLDTDTFAVAMYLIQKKLAGEDIPVTLPPSLIPPSRRQHTSSLPSSKVPPLSPRSSFKAKPPPPPPPLIRRQSTDKKLLHRNSISSPITPHPTHSPSMSLSEPLSPTVRRIKTSNANLASASFLTSNQGSRAKIVNLQPMSPFDDDFVPSASRPISPAPPATTSPEDHAALEEFKKETARLTLQVESLLEQLKSQNSLRESNEYLRDENKSLKAQIRDMERTVSEVLSANEQNGSQEQYIMEIGRLTQELLTKEGQVESMEKTAAVLTQDADELRAALREANNAVADARNERDELRSTLQTRDEELKESRGRVEEMTRAMAEPGTSTNNREMRVLFKDVTRENEKLKGQVRDMQKSMERLLLSTQSHARHDELERENNRLRAHAQEMELLVTKLQSRSSQPDSRAQKSSETLARENTQLKQQLAHGSAAYAQLRSESQTKIVDLEGKIATLTREVNRLKIEAHSASSSREDNTLPPPSYDDAFAVP</sequence>
<dbReference type="Gene3D" id="1.10.238.10">
    <property type="entry name" value="EF-hand"/>
    <property type="match status" value="3"/>
</dbReference>
<feature type="region of interest" description="Disordered" evidence="3">
    <location>
        <begin position="778"/>
        <end position="798"/>
    </location>
</feature>
<dbReference type="Gene3D" id="6.10.140.910">
    <property type="match status" value="1"/>
</dbReference>